<reference evidence="1 2" key="1">
    <citation type="submission" date="2016-11" db="EMBL/GenBank/DDBJ databases">
        <authorList>
            <person name="Kadnikov V."/>
            <person name="Nazina T."/>
        </authorList>
    </citation>
    <scope>NUCLEOTIDE SEQUENCE [LARGE SCALE GENOMIC DNA]</scope>
    <source>
        <strain evidence="1 2">1017</strain>
    </source>
</reference>
<reference evidence="2" key="2">
    <citation type="submission" date="2017-01" db="EMBL/GenBank/DDBJ databases">
        <title>Genome sequencing and annotation of Geobacillus sp. 1017, a Hydrocarbon-Oxidizing Thermophilic Bacterium Isolated from a Heavy Oil Reservoir (China).</title>
        <authorList>
            <person name="Kadnikov V.V."/>
            <person name="Mardanov A.V."/>
            <person name="Poltaraus A.B."/>
            <person name="Sokolova D.S."/>
            <person name="Semenova E.M."/>
            <person name="Ravin N.V."/>
            <person name="Tourova T.P."/>
            <person name="Nazina T.N."/>
        </authorList>
    </citation>
    <scope>NUCLEOTIDE SEQUENCE [LARGE SCALE GENOMIC DNA]</scope>
    <source>
        <strain evidence="2">1017</strain>
    </source>
</reference>
<gene>
    <name evidence="1" type="ORF">BRO54_1208</name>
</gene>
<dbReference type="AlphaFoldDB" id="A0A1Q5T457"/>
<accession>A0A1Q5T457</accession>
<dbReference type="Proteomes" id="UP000186030">
    <property type="component" value="Unassembled WGS sequence"/>
</dbReference>
<dbReference type="EMBL" id="MQMG01000011">
    <property type="protein sequence ID" value="OKO95003.1"/>
    <property type="molecule type" value="Genomic_DNA"/>
</dbReference>
<comment type="caution">
    <text evidence="1">The sequence shown here is derived from an EMBL/GenBank/DDBJ whole genome shotgun (WGS) entry which is preliminary data.</text>
</comment>
<name>A0A1Q5T457_9BACL</name>
<evidence type="ECO:0000313" key="2">
    <source>
        <dbReference type="Proteomes" id="UP000186030"/>
    </source>
</evidence>
<organism evidence="1 2">
    <name type="scientific">Geobacillus proteiniphilus</name>
    <dbReference type="NCBI Taxonomy" id="860353"/>
    <lineage>
        <taxon>Bacteria</taxon>
        <taxon>Bacillati</taxon>
        <taxon>Bacillota</taxon>
        <taxon>Bacilli</taxon>
        <taxon>Bacillales</taxon>
        <taxon>Anoxybacillaceae</taxon>
        <taxon>Geobacillus</taxon>
    </lineage>
</organism>
<evidence type="ECO:0000313" key="1">
    <source>
        <dbReference type="EMBL" id="OKO95003.1"/>
    </source>
</evidence>
<sequence length="44" mass="4958">MLFLNCKTIQRFFHLKATSSRNGGFFTDLIGNEGQGVWLLALLV</sequence>
<protein>
    <submittedName>
        <fullName evidence="1">Uncharacterized protein</fullName>
    </submittedName>
</protein>
<proteinExistence type="predicted"/>